<organism evidence="9 10">
    <name type="scientific">Triparma columacea</name>
    <dbReference type="NCBI Taxonomy" id="722753"/>
    <lineage>
        <taxon>Eukaryota</taxon>
        <taxon>Sar</taxon>
        <taxon>Stramenopiles</taxon>
        <taxon>Ochrophyta</taxon>
        <taxon>Bolidophyceae</taxon>
        <taxon>Parmales</taxon>
        <taxon>Triparmaceae</taxon>
        <taxon>Triparma</taxon>
    </lineage>
</organism>
<dbReference type="OrthoDB" id="37223at2759"/>
<name>A0A9W7G3Y8_9STRA</name>
<feature type="domain" description="EXPERA" evidence="8">
    <location>
        <begin position="5"/>
        <end position="140"/>
    </location>
</feature>
<dbReference type="GO" id="GO:0005789">
    <property type="term" value="C:endoplasmic reticulum membrane"/>
    <property type="evidence" value="ECO:0007669"/>
    <property type="project" value="UniProtKB-SubCell"/>
</dbReference>
<feature type="transmembrane region" description="Helical" evidence="7">
    <location>
        <begin position="126"/>
        <end position="145"/>
    </location>
</feature>
<dbReference type="PIRSF" id="PIRSF031032">
    <property type="entry name" value="TMP_97_prd"/>
    <property type="match status" value="1"/>
</dbReference>
<evidence type="ECO:0000256" key="4">
    <source>
        <dbReference type="ARBA" id="ARBA00022824"/>
    </source>
</evidence>
<evidence type="ECO:0000256" key="6">
    <source>
        <dbReference type="ARBA" id="ARBA00023136"/>
    </source>
</evidence>
<dbReference type="PANTHER" id="PTHR31204">
    <property type="entry name" value="SIGMA INTRACELLULAR RECEPTOR 2"/>
    <property type="match status" value="1"/>
</dbReference>
<proteinExistence type="inferred from homology"/>
<evidence type="ECO:0000256" key="7">
    <source>
        <dbReference type="PIRNR" id="PIRNR031032"/>
    </source>
</evidence>
<comment type="similarity">
    <text evidence="2">Belongs to the TMEM97/sigma-2 receptor family.</text>
</comment>
<comment type="caution">
    <text evidence="9">The sequence shown here is derived from an EMBL/GenBank/DDBJ whole genome shotgun (WGS) entry which is preliminary data.</text>
</comment>
<comment type="subcellular location">
    <subcellularLocation>
        <location evidence="1">Endoplasmic reticulum membrane</location>
        <topology evidence="1">Multi-pass membrane protein</topology>
    </subcellularLocation>
</comment>
<keyword evidence="4" id="KW-0256">Endoplasmic reticulum</keyword>
<keyword evidence="5 7" id="KW-1133">Transmembrane helix</keyword>
<sequence>MNSTIRIALLVFFATHIPITLFVDGQAVFGDLYPRIARETYALYITTFNDNLMAKPPLWLKSLIVSELLLQLPFFFFACWALMKKKESLKLPGIVYGAHTATTMIPILSHFALAEDLKVEEKLVLVGFYLPYLLFPLLMLFICLGEGPIFDDYPRINRQHAKAKLY</sequence>
<keyword evidence="6 7" id="KW-0472">Membrane</keyword>
<accession>A0A9W7G3Y8</accession>
<evidence type="ECO:0000256" key="2">
    <source>
        <dbReference type="ARBA" id="ARBA00009096"/>
    </source>
</evidence>
<evidence type="ECO:0000313" key="10">
    <source>
        <dbReference type="Proteomes" id="UP001165065"/>
    </source>
</evidence>
<dbReference type="InterPro" id="IPR033118">
    <property type="entry name" value="EXPERA"/>
</dbReference>
<keyword evidence="3 7" id="KW-0812">Transmembrane</keyword>
<dbReference type="InterPro" id="IPR016964">
    <property type="entry name" value="Sigma2_recept"/>
</dbReference>
<protein>
    <recommendedName>
        <fullName evidence="8">EXPERA domain-containing protein</fullName>
    </recommendedName>
</protein>
<evidence type="ECO:0000256" key="3">
    <source>
        <dbReference type="ARBA" id="ARBA00022692"/>
    </source>
</evidence>
<dbReference type="PROSITE" id="PS51751">
    <property type="entry name" value="EXPERA"/>
    <property type="match status" value="1"/>
</dbReference>
<keyword evidence="10" id="KW-1185">Reference proteome</keyword>
<dbReference type="EMBL" id="BRYA01000773">
    <property type="protein sequence ID" value="GMI32167.1"/>
    <property type="molecule type" value="Genomic_DNA"/>
</dbReference>
<reference evidence="10" key="1">
    <citation type="journal article" date="2023" name="Commun. Biol.">
        <title>Genome analysis of Parmales, the sister group of diatoms, reveals the evolutionary specialization of diatoms from phago-mixotrophs to photoautotrophs.</title>
        <authorList>
            <person name="Ban H."/>
            <person name="Sato S."/>
            <person name="Yoshikawa S."/>
            <person name="Yamada K."/>
            <person name="Nakamura Y."/>
            <person name="Ichinomiya M."/>
            <person name="Sato N."/>
            <person name="Blanc-Mathieu R."/>
            <person name="Endo H."/>
            <person name="Kuwata A."/>
            <person name="Ogata H."/>
        </authorList>
    </citation>
    <scope>NUCLEOTIDE SEQUENCE [LARGE SCALE GENOMIC DNA]</scope>
</reference>
<evidence type="ECO:0000313" key="9">
    <source>
        <dbReference type="EMBL" id="GMI32167.1"/>
    </source>
</evidence>
<evidence type="ECO:0000256" key="5">
    <source>
        <dbReference type="ARBA" id="ARBA00022989"/>
    </source>
</evidence>
<dbReference type="InterPro" id="IPR051987">
    <property type="entry name" value="Sigma-2_receptor-like"/>
</dbReference>
<feature type="transmembrane region" description="Helical" evidence="7">
    <location>
        <begin position="94"/>
        <end position="114"/>
    </location>
</feature>
<feature type="transmembrane region" description="Helical" evidence="7">
    <location>
        <begin position="58"/>
        <end position="82"/>
    </location>
</feature>
<dbReference type="Proteomes" id="UP001165065">
    <property type="component" value="Unassembled WGS sequence"/>
</dbReference>
<dbReference type="AlphaFoldDB" id="A0A9W7G3Y8"/>
<gene>
    <name evidence="9" type="ORF">TrCOL_g6822</name>
</gene>
<dbReference type="PANTHER" id="PTHR31204:SF1">
    <property type="entry name" value="SIGMA INTRACELLULAR RECEPTOR 2"/>
    <property type="match status" value="1"/>
</dbReference>
<evidence type="ECO:0000259" key="8">
    <source>
        <dbReference type="PROSITE" id="PS51751"/>
    </source>
</evidence>
<evidence type="ECO:0000256" key="1">
    <source>
        <dbReference type="ARBA" id="ARBA00004477"/>
    </source>
</evidence>
<dbReference type="Pfam" id="PF05241">
    <property type="entry name" value="EBP"/>
    <property type="match status" value="1"/>
</dbReference>
<feature type="transmembrane region" description="Helical" evidence="7">
    <location>
        <begin position="7"/>
        <end position="29"/>
    </location>
</feature>